<feature type="compositionally biased region" description="Low complexity" evidence="1">
    <location>
        <begin position="141"/>
        <end position="152"/>
    </location>
</feature>
<feature type="compositionally biased region" description="Polar residues" evidence="1">
    <location>
        <begin position="104"/>
        <end position="126"/>
    </location>
</feature>
<keyword evidence="4" id="KW-1185">Reference proteome</keyword>
<dbReference type="PRINTS" id="PR01345">
    <property type="entry name" value="CERVTRCPTASE"/>
</dbReference>
<dbReference type="InterPro" id="IPR029526">
    <property type="entry name" value="PGBD"/>
</dbReference>
<dbReference type="EMBL" id="JACKWZ010000302">
    <property type="protein sequence ID" value="KAF9409687.1"/>
    <property type="molecule type" value="Genomic_DNA"/>
</dbReference>
<dbReference type="Pfam" id="PF13843">
    <property type="entry name" value="DDE_Tnp_1_7"/>
    <property type="match status" value="1"/>
</dbReference>
<evidence type="ECO:0000313" key="4">
    <source>
        <dbReference type="Proteomes" id="UP000648187"/>
    </source>
</evidence>
<feature type="non-terminal residue" evidence="3">
    <location>
        <position position="1"/>
    </location>
</feature>
<dbReference type="PANTHER" id="PTHR33332">
    <property type="entry name" value="REVERSE TRANSCRIPTASE DOMAIN-CONTAINING PROTEIN"/>
    <property type="match status" value="1"/>
</dbReference>
<evidence type="ECO:0000256" key="1">
    <source>
        <dbReference type="SAM" id="MobiDB-lite"/>
    </source>
</evidence>
<dbReference type="AlphaFoldDB" id="A0A835G7V4"/>
<comment type="caution">
    <text evidence="3">The sequence shown here is derived from an EMBL/GenBank/DDBJ whole genome shotgun (WGS) entry which is preliminary data.</text>
</comment>
<evidence type="ECO:0000259" key="2">
    <source>
        <dbReference type="Pfam" id="PF13843"/>
    </source>
</evidence>
<organism evidence="3 4">
    <name type="scientific">Spodoptera exigua</name>
    <name type="common">Beet armyworm</name>
    <name type="synonym">Noctua fulgens</name>
    <dbReference type="NCBI Taxonomy" id="7107"/>
    <lineage>
        <taxon>Eukaryota</taxon>
        <taxon>Metazoa</taxon>
        <taxon>Ecdysozoa</taxon>
        <taxon>Arthropoda</taxon>
        <taxon>Hexapoda</taxon>
        <taxon>Insecta</taxon>
        <taxon>Pterygota</taxon>
        <taxon>Neoptera</taxon>
        <taxon>Endopterygota</taxon>
        <taxon>Lepidoptera</taxon>
        <taxon>Glossata</taxon>
        <taxon>Ditrysia</taxon>
        <taxon>Noctuoidea</taxon>
        <taxon>Noctuidae</taxon>
        <taxon>Amphipyrinae</taxon>
        <taxon>Spodoptera</taxon>
    </lineage>
</organism>
<name>A0A835G7V4_SPOEX</name>
<proteinExistence type="predicted"/>
<feature type="domain" description="PiggyBac transposable element-derived protein" evidence="2">
    <location>
        <begin position="16"/>
        <end position="105"/>
    </location>
</feature>
<accession>A0A835G7V4</accession>
<sequence length="475" mass="53583">GISPSLNLTSSSNELAVFEKFVDEELIKTIIRYTNLYHCYFILNTDLRNHSRLLTWKDVTVPEMYIFLPITMLMTRNSRLTIEEHWSTNPLLNSPIYTTLMSRNQQKSSDSVGDNSLSDESFTSADNADDSTLVLDESENSDSSVASTSSVVKRLPARERNPPKRYGFTYISTASTSVNDSELSLEEALNGPEKEHWLRAVQAELQCFEDNKAWELADAPLDGTIVKLLLNVNIADMTLVVRHVVIWANRHAASAALPTSQTRSSIAALPGAVYCAQVSEVRDLGVIIDNKLTSSSHLNTAAKKEAQMLGFIKRNTKEFRLIRTNFFLYNSLVQSHLEFASEVWSPIYAVQSQRIESVQRAFTSHLAYISSGISHRVPFYQRLNYFRMNTLHNHSKIHDILILHKLLNGTADCSELSPCLARKLKSLGFDCMGILRTDRKFVPQALNSLTKRNMRQGQITGPPQGTRCHGMEKYQ</sequence>
<dbReference type="Proteomes" id="UP000648187">
    <property type="component" value="Unassembled WGS sequence"/>
</dbReference>
<gene>
    <name evidence="3" type="ORF">HW555_010977</name>
</gene>
<feature type="region of interest" description="Disordered" evidence="1">
    <location>
        <begin position="104"/>
        <end position="158"/>
    </location>
</feature>
<feature type="region of interest" description="Disordered" evidence="1">
    <location>
        <begin position="455"/>
        <end position="475"/>
    </location>
</feature>
<evidence type="ECO:0000313" key="3">
    <source>
        <dbReference type="EMBL" id="KAF9409687.1"/>
    </source>
</evidence>
<reference evidence="3" key="1">
    <citation type="submission" date="2020-08" db="EMBL/GenBank/DDBJ databases">
        <title>Spodoptera exigua strain:BAW_Kor-Di-RS1 Genome sequencing and assembly.</title>
        <authorList>
            <person name="Kim J."/>
            <person name="Nam H.Y."/>
            <person name="Kwon M."/>
            <person name="Choi J.H."/>
            <person name="Cho S.R."/>
            <person name="Kim G.-H."/>
        </authorList>
    </citation>
    <scope>NUCLEOTIDE SEQUENCE</scope>
    <source>
        <strain evidence="3">BAW_Kor-Di-RS1</strain>
        <tissue evidence="3">Whole-body</tissue>
    </source>
</reference>
<protein>
    <recommendedName>
        <fullName evidence="2">PiggyBac transposable element-derived protein domain-containing protein</fullName>
    </recommendedName>
</protein>